<comment type="caution">
    <text evidence="1">The sequence shown here is derived from an EMBL/GenBank/DDBJ whole genome shotgun (WGS) entry which is preliminary data.</text>
</comment>
<name>A0A5J4W4Z7_9EUKA</name>
<proteinExistence type="predicted"/>
<dbReference type="EMBL" id="SNRW01003451">
    <property type="protein sequence ID" value="KAA6389810.1"/>
    <property type="molecule type" value="Genomic_DNA"/>
</dbReference>
<dbReference type="Proteomes" id="UP000324800">
    <property type="component" value="Unassembled WGS sequence"/>
</dbReference>
<sequence length="111" mass="12529">MIIFVTKYCHHKAKYASTNHSLNSLIPIPGIQPSSDQKKSARRGITKRERAYFKGLNIVMKQIRKEKLIITHFLTHWQENFANPPIEISPTGLNGIVSLTGPGLTHIVLKV</sequence>
<reference evidence="1 2" key="1">
    <citation type="submission" date="2019-03" db="EMBL/GenBank/DDBJ databases">
        <title>Single cell metagenomics reveals metabolic interactions within the superorganism composed of flagellate Streblomastix strix and complex community of Bacteroidetes bacteria on its surface.</title>
        <authorList>
            <person name="Treitli S.C."/>
            <person name="Kolisko M."/>
            <person name="Husnik F."/>
            <person name="Keeling P."/>
            <person name="Hampl V."/>
        </authorList>
    </citation>
    <scope>NUCLEOTIDE SEQUENCE [LARGE SCALE GENOMIC DNA]</scope>
    <source>
        <strain evidence="1">ST1C</strain>
    </source>
</reference>
<evidence type="ECO:0000313" key="2">
    <source>
        <dbReference type="Proteomes" id="UP000324800"/>
    </source>
</evidence>
<dbReference type="AlphaFoldDB" id="A0A5J4W4Z7"/>
<accession>A0A5J4W4Z7</accession>
<evidence type="ECO:0000313" key="1">
    <source>
        <dbReference type="EMBL" id="KAA6389810.1"/>
    </source>
</evidence>
<protein>
    <submittedName>
        <fullName evidence="1">Uncharacterized protein</fullName>
    </submittedName>
</protein>
<organism evidence="1 2">
    <name type="scientific">Streblomastix strix</name>
    <dbReference type="NCBI Taxonomy" id="222440"/>
    <lineage>
        <taxon>Eukaryota</taxon>
        <taxon>Metamonada</taxon>
        <taxon>Preaxostyla</taxon>
        <taxon>Oxymonadida</taxon>
        <taxon>Streblomastigidae</taxon>
        <taxon>Streblomastix</taxon>
    </lineage>
</organism>
<gene>
    <name evidence="1" type="ORF">EZS28_014662</name>
</gene>